<dbReference type="SFLD" id="SFLDS00003">
    <property type="entry name" value="Haloacid_Dehalogenase"/>
    <property type="match status" value="1"/>
</dbReference>
<dbReference type="InterPro" id="IPR018303">
    <property type="entry name" value="ATPase_P-typ_P_site"/>
</dbReference>
<evidence type="ECO:0000256" key="10">
    <source>
        <dbReference type="ARBA" id="ARBA00022796"/>
    </source>
</evidence>
<keyword evidence="16" id="KW-0406">Ion transport</keyword>
<evidence type="ECO:0000256" key="18">
    <source>
        <dbReference type="ARBA" id="ARBA00049289"/>
    </source>
</evidence>
<sequence length="1168" mass="122457">MTTATKASCTLDIGGMTCASCVRRVERALGRVEGVEVAEVNLATEVATVTYDAARVTIEALTEAASRAVRRAGYTAAPRYENVTGPENTTGNVGETGGPGRAARPPALPSTPPPPPTPSRASSAGLAEAARDREITDLKWKWQVTLPVGLSMMVLMYLPLPIDAMDWLMPLLLVVSTVVQFWAGRPFYRAAWAAGRHGAVNMNTLVAMGTTVAYGYSAFVTLWPAAAERFGLPLHVYFEISVVVIALVLMGRWLEALAKRRTTTAIKTLMGLQPKTARVLRANAEGHGVEVELPVEEVVVGDLVRVRPGEKIPVDGVVVEGVSTVDESMITGESLPVRRDVGDPLIGSTLNRTGSVVMRATAVGRDTTLAQIVRLVEDAQGSKAPMQRLVDTVSGWFVPVVIGIAVLTFAVWAVLGPEQGRLAMGIGTAIAVLIIACPCALGLATPTAIMVGTGKAAELGILISGGEALEQARRITTVVLDKTGTITRGRPGVTHVSTVTVRDTERDTVGDTAMSADELLAYAAAAETGSEHPLGEAIVAEARDRGLDLPAVESFEAVPGHGVEARVGGRAVLIGNAALMRRHAIDSGDIGAGDVDSGGMAAVAGEVAAQVAAQGATPMYVAIDGRLAGVIGVADTVKPESRDAVERLRALGLDVWMLTGDNQVTAEVVARQVGIESDRVIADVRPEEKAARVAALRSEGAVVAMVGDGINDAPALATADLGIAIGTGTDVAIAASDITLVGGDLRGIVSAIALSRRTVTTIKQGLGWAFAYNVLLIPVAAGVLYPINGVLLDPSLAAAAMAMSSVSVVTNALRLRGFRRTDADRTGRARVLAKIADYGYLTGIAALAVCVGAGLTALSRTDTAQRGMNGVLAWMQGTGMPMRPAMSVMMEAETEPRHADDAGVQVDLEVPDDVTPGKPVTVRVRVTDAESGRLVDDIGRSHEAWMHFIATRLDLGTFAHVHPAPDGRPGEFSVRLTFPTAGTYLIHTEFRRRGEMTDILERHAITVGDPAQLNESAQLNGSTQPNGSTQRGEEAQPGGEAPAPSPREQVVDGVRVTLIGDAEVGTGSRFTFRFADAATGRPIDGLRPYLAAAGHVVIMPIDGSAFAHEHAEVEDDQGRPVFALPGQTFGPELGLHADFPRAGLYRLWGQFRTASGHVITAPFTVEAR</sequence>
<evidence type="ECO:0000256" key="19">
    <source>
        <dbReference type="ARBA" id="ARBA00049360"/>
    </source>
</evidence>
<feature type="transmembrane region" description="Helical" evidence="21">
    <location>
        <begin position="393"/>
        <end position="415"/>
    </location>
</feature>
<feature type="compositionally biased region" description="Polar residues" evidence="22">
    <location>
        <begin position="1013"/>
        <end position="1030"/>
    </location>
</feature>
<evidence type="ECO:0000256" key="15">
    <source>
        <dbReference type="ARBA" id="ARBA00023008"/>
    </source>
</evidence>
<dbReference type="PANTHER" id="PTHR43520:SF8">
    <property type="entry name" value="P-TYPE CU(+) TRANSPORTER"/>
    <property type="match status" value="1"/>
</dbReference>
<dbReference type="FunFam" id="3.40.50.1000:FF:000144">
    <property type="entry name" value="copper-transporting ATPase 1 isoform X2"/>
    <property type="match status" value="1"/>
</dbReference>
<dbReference type="AlphaFoldDB" id="A0A8J3RD15"/>
<protein>
    <recommendedName>
        <fullName evidence="20">Cation-transporting P-type ATPase B</fullName>
        <ecNumber evidence="3">7.2.2.8</ecNumber>
    </recommendedName>
</protein>
<dbReference type="GO" id="GO:0055070">
    <property type="term" value="P:copper ion homeostasis"/>
    <property type="evidence" value="ECO:0007669"/>
    <property type="project" value="TreeGrafter"/>
</dbReference>
<proteinExistence type="inferred from homology"/>
<dbReference type="InterPro" id="IPR036412">
    <property type="entry name" value="HAD-like_sf"/>
</dbReference>
<dbReference type="EC" id="7.2.2.8" evidence="3"/>
<feature type="transmembrane region" description="Helical" evidence="21">
    <location>
        <begin position="205"/>
        <end position="226"/>
    </location>
</feature>
<feature type="transmembrane region" description="Helical" evidence="21">
    <location>
        <begin position="421"/>
        <end position="444"/>
    </location>
</feature>
<dbReference type="Gene3D" id="3.40.1110.10">
    <property type="entry name" value="Calcium-transporting ATPase, cytoplasmic domain N"/>
    <property type="match status" value="1"/>
</dbReference>
<feature type="transmembrane region" description="Helical" evidence="21">
    <location>
        <begin position="838"/>
        <end position="858"/>
    </location>
</feature>
<dbReference type="InterPro" id="IPR006121">
    <property type="entry name" value="HMA_dom"/>
</dbReference>
<dbReference type="InterPro" id="IPR023299">
    <property type="entry name" value="ATPase_P-typ_cyto_dom_N"/>
</dbReference>
<keyword evidence="8 21" id="KW-0479">Metal-binding</keyword>
<feature type="compositionally biased region" description="Low complexity" evidence="22">
    <location>
        <begin position="81"/>
        <end position="93"/>
    </location>
</feature>
<dbReference type="SUPFAM" id="SSF55008">
    <property type="entry name" value="HMA, heavy metal-associated domain"/>
    <property type="match status" value="1"/>
</dbReference>
<name>A0A8J3RD15_9ACTN</name>
<dbReference type="SUPFAM" id="SSF81653">
    <property type="entry name" value="Calcium ATPase, transduction domain A"/>
    <property type="match status" value="1"/>
</dbReference>
<dbReference type="GO" id="GO:0005886">
    <property type="term" value="C:plasma membrane"/>
    <property type="evidence" value="ECO:0007669"/>
    <property type="project" value="UniProtKB-SubCell"/>
</dbReference>
<evidence type="ECO:0000256" key="7">
    <source>
        <dbReference type="ARBA" id="ARBA00022692"/>
    </source>
</evidence>
<gene>
    <name evidence="24" type="ORF">Mth01_47880</name>
</gene>
<evidence type="ECO:0000256" key="13">
    <source>
        <dbReference type="ARBA" id="ARBA00022967"/>
    </source>
</evidence>
<accession>A0A8J3RD15</accession>
<feature type="transmembrane region" description="Helical" evidence="21">
    <location>
        <begin position="765"/>
        <end position="785"/>
    </location>
</feature>
<keyword evidence="7 21" id="KW-0812">Transmembrane</keyword>
<evidence type="ECO:0000256" key="12">
    <source>
        <dbReference type="ARBA" id="ARBA00022842"/>
    </source>
</evidence>
<evidence type="ECO:0000256" key="16">
    <source>
        <dbReference type="ARBA" id="ARBA00023065"/>
    </source>
</evidence>
<comment type="catalytic activity">
    <reaction evidence="19">
        <text>ATP + H2O = ADP + phosphate + H(+)</text>
        <dbReference type="Rhea" id="RHEA:13065"/>
        <dbReference type="ChEBI" id="CHEBI:15377"/>
        <dbReference type="ChEBI" id="CHEBI:15378"/>
        <dbReference type="ChEBI" id="CHEBI:30616"/>
        <dbReference type="ChEBI" id="CHEBI:43474"/>
        <dbReference type="ChEBI" id="CHEBI:456216"/>
    </reaction>
</comment>
<dbReference type="InterPro" id="IPR023298">
    <property type="entry name" value="ATPase_P-typ_TM_dom_sf"/>
</dbReference>
<evidence type="ECO:0000256" key="9">
    <source>
        <dbReference type="ARBA" id="ARBA00022741"/>
    </source>
</evidence>
<dbReference type="PROSITE" id="PS00154">
    <property type="entry name" value="ATPASE_E1_E2"/>
    <property type="match status" value="1"/>
</dbReference>
<feature type="region of interest" description="Disordered" evidence="22">
    <location>
        <begin position="80"/>
        <end position="128"/>
    </location>
</feature>
<evidence type="ECO:0000259" key="23">
    <source>
        <dbReference type="PROSITE" id="PS50846"/>
    </source>
</evidence>
<dbReference type="Gene3D" id="2.70.150.10">
    <property type="entry name" value="Calcium-transporting ATPase, cytoplasmic transduction domain A"/>
    <property type="match status" value="1"/>
</dbReference>
<keyword evidence="9 21" id="KW-0547">Nucleotide-binding</keyword>
<feature type="compositionally biased region" description="Pro residues" evidence="22">
    <location>
        <begin position="106"/>
        <end position="118"/>
    </location>
</feature>
<dbReference type="InterPro" id="IPR023214">
    <property type="entry name" value="HAD_sf"/>
</dbReference>
<comment type="similarity">
    <text evidence="2 21">Belongs to the cation transport ATPase (P-type) (TC 3.A.3) family. Type IB subfamily.</text>
</comment>
<evidence type="ECO:0000256" key="3">
    <source>
        <dbReference type="ARBA" id="ARBA00012517"/>
    </source>
</evidence>
<evidence type="ECO:0000313" key="24">
    <source>
        <dbReference type="EMBL" id="GIH72535.1"/>
    </source>
</evidence>
<dbReference type="Pfam" id="PF00403">
    <property type="entry name" value="HMA"/>
    <property type="match status" value="1"/>
</dbReference>
<dbReference type="CDD" id="cd00371">
    <property type="entry name" value="HMA"/>
    <property type="match status" value="1"/>
</dbReference>
<dbReference type="Proteomes" id="UP000610966">
    <property type="component" value="Unassembled WGS sequence"/>
</dbReference>
<feature type="region of interest" description="Disordered" evidence="22">
    <location>
        <begin position="1010"/>
        <end position="1049"/>
    </location>
</feature>
<keyword evidence="17 21" id="KW-0472">Membrane</keyword>
<dbReference type="InterPro" id="IPR036163">
    <property type="entry name" value="HMA_dom_sf"/>
</dbReference>
<dbReference type="FunFam" id="2.70.150.10:FF:000002">
    <property type="entry name" value="Copper-transporting ATPase 1, putative"/>
    <property type="match status" value="1"/>
</dbReference>
<keyword evidence="6" id="KW-0597">Phosphoprotein</keyword>
<keyword evidence="4" id="KW-0813">Transport</keyword>
<keyword evidence="25" id="KW-1185">Reference proteome</keyword>
<dbReference type="SFLD" id="SFLDG00002">
    <property type="entry name" value="C1.7:_P-type_atpase_like"/>
    <property type="match status" value="1"/>
</dbReference>
<dbReference type="GO" id="GO:0005507">
    <property type="term" value="F:copper ion binding"/>
    <property type="evidence" value="ECO:0007669"/>
    <property type="project" value="TreeGrafter"/>
</dbReference>
<evidence type="ECO:0000256" key="11">
    <source>
        <dbReference type="ARBA" id="ARBA00022840"/>
    </source>
</evidence>
<dbReference type="Pfam" id="PF00702">
    <property type="entry name" value="Hydrolase"/>
    <property type="match status" value="1"/>
</dbReference>
<keyword evidence="15" id="KW-0186">Copper</keyword>
<dbReference type="Pfam" id="PF00122">
    <property type="entry name" value="E1-E2_ATPase"/>
    <property type="match status" value="1"/>
</dbReference>
<dbReference type="NCBIfam" id="TIGR01494">
    <property type="entry name" value="ATPase_P-type"/>
    <property type="match status" value="2"/>
</dbReference>
<keyword evidence="12" id="KW-0460">Magnesium</keyword>
<dbReference type="InterPro" id="IPR027256">
    <property type="entry name" value="P-typ_ATPase_IB"/>
</dbReference>
<feature type="transmembrane region" description="Helical" evidence="21">
    <location>
        <begin position="797"/>
        <end position="817"/>
    </location>
</feature>
<dbReference type="InterPro" id="IPR001757">
    <property type="entry name" value="P_typ_ATPase"/>
</dbReference>
<dbReference type="SFLD" id="SFLDF00027">
    <property type="entry name" value="p-type_atpase"/>
    <property type="match status" value="1"/>
</dbReference>
<dbReference type="GO" id="GO:0140581">
    <property type="term" value="F:P-type monovalent copper transporter activity"/>
    <property type="evidence" value="ECO:0007669"/>
    <property type="project" value="UniProtKB-EC"/>
</dbReference>
<feature type="transmembrane region" description="Helical" evidence="21">
    <location>
        <begin position="164"/>
        <end position="184"/>
    </location>
</feature>
<feature type="transmembrane region" description="Helical" evidence="21">
    <location>
        <begin position="140"/>
        <end position="158"/>
    </location>
</feature>
<reference evidence="24" key="1">
    <citation type="submission" date="2021-01" db="EMBL/GenBank/DDBJ databases">
        <title>Whole genome shotgun sequence of Sphaerimonospora thailandensis NBRC 107569.</title>
        <authorList>
            <person name="Komaki H."/>
            <person name="Tamura T."/>
        </authorList>
    </citation>
    <scope>NUCLEOTIDE SEQUENCE</scope>
    <source>
        <strain evidence="24">NBRC 107569</strain>
    </source>
</reference>
<evidence type="ECO:0000256" key="21">
    <source>
        <dbReference type="RuleBase" id="RU362081"/>
    </source>
</evidence>
<dbReference type="Gene3D" id="3.30.70.100">
    <property type="match status" value="1"/>
</dbReference>
<dbReference type="PROSITE" id="PS50846">
    <property type="entry name" value="HMA_2"/>
    <property type="match status" value="1"/>
</dbReference>
<evidence type="ECO:0000256" key="5">
    <source>
        <dbReference type="ARBA" id="ARBA00022475"/>
    </source>
</evidence>
<dbReference type="EMBL" id="BOOG01000054">
    <property type="protein sequence ID" value="GIH72535.1"/>
    <property type="molecule type" value="Genomic_DNA"/>
</dbReference>
<comment type="subcellular location">
    <subcellularLocation>
        <location evidence="1">Cell membrane</location>
        <topology evidence="1">Multi-pass membrane protein</topology>
    </subcellularLocation>
</comment>
<keyword evidence="10" id="KW-0187">Copper transport</keyword>
<evidence type="ECO:0000256" key="17">
    <source>
        <dbReference type="ARBA" id="ARBA00023136"/>
    </source>
</evidence>
<evidence type="ECO:0000313" key="25">
    <source>
        <dbReference type="Proteomes" id="UP000610966"/>
    </source>
</evidence>
<evidence type="ECO:0000256" key="4">
    <source>
        <dbReference type="ARBA" id="ARBA00022448"/>
    </source>
</evidence>
<comment type="caution">
    <text evidence="24">The sequence shown here is derived from an EMBL/GenBank/DDBJ whole genome shotgun (WGS) entry which is preliminary data.</text>
</comment>
<dbReference type="PANTHER" id="PTHR43520">
    <property type="entry name" value="ATP7, ISOFORM B"/>
    <property type="match status" value="1"/>
</dbReference>
<dbReference type="FunFam" id="3.30.70.100:FF:000005">
    <property type="entry name" value="Copper-exporting P-type ATPase A"/>
    <property type="match status" value="1"/>
</dbReference>
<keyword evidence="5 21" id="KW-1003">Cell membrane</keyword>
<organism evidence="24 25">
    <name type="scientific">Sphaerimonospora thailandensis</name>
    <dbReference type="NCBI Taxonomy" id="795644"/>
    <lineage>
        <taxon>Bacteria</taxon>
        <taxon>Bacillati</taxon>
        <taxon>Actinomycetota</taxon>
        <taxon>Actinomycetes</taxon>
        <taxon>Streptosporangiales</taxon>
        <taxon>Streptosporangiaceae</taxon>
        <taxon>Sphaerimonospora</taxon>
    </lineage>
</organism>
<dbReference type="GO" id="GO:0043682">
    <property type="term" value="F:P-type divalent copper transporter activity"/>
    <property type="evidence" value="ECO:0007669"/>
    <property type="project" value="TreeGrafter"/>
</dbReference>
<dbReference type="NCBIfam" id="TIGR01511">
    <property type="entry name" value="ATPase-IB1_Cu"/>
    <property type="match status" value="1"/>
</dbReference>
<keyword evidence="14 21" id="KW-1133">Transmembrane helix</keyword>
<dbReference type="PRINTS" id="PR00119">
    <property type="entry name" value="CATATPASE"/>
</dbReference>
<dbReference type="InterPro" id="IPR017969">
    <property type="entry name" value="Heavy-metal-associated_CS"/>
</dbReference>
<dbReference type="RefSeq" id="WP_204018200.1">
    <property type="nucleotide sequence ID" value="NZ_BOOG01000054.1"/>
</dbReference>
<evidence type="ECO:0000256" key="14">
    <source>
        <dbReference type="ARBA" id="ARBA00022989"/>
    </source>
</evidence>
<dbReference type="GO" id="GO:0016887">
    <property type="term" value="F:ATP hydrolysis activity"/>
    <property type="evidence" value="ECO:0007669"/>
    <property type="project" value="InterPro"/>
</dbReference>
<keyword evidence="11 21" id="KW-0067">ATP-binding</keyword>
<evidence type="ECO:0000256" key="8">
    <source>
        <dbReference type="ARBA" id="ARBA00022723"/>
    </source>
</evidence>
<dbReference type="CDD" id="cd02094">
    <property type="entry name" value="P-type_ATPase_Cu-like"/>
    <property type="match status" value="1"/>
</dbReference>
<feature type="transmembrane region" description="Helical" evidence="21">
    <location>
        <begin position="232"/>
        <end position="251"/>
    </location>
</feature>
<dbReference type="InterPro" id="IPR044492">
    <property type="entry name" value="P_typ_ATPase_HD_dom"/>
</dbReference>
<dbReference type="Gene3D" id="3.40.50.1000">
    <property type="entry name" value="HAD superfamily/HAD-like"/>
    <property type="match status" value="1"/>
</dbReference>
<evidence type="ECO:0000256" key="2">
    <source>
        <dbReference type="ARBA" id="ARBA00006024"/>
    </source>
</evidence>
<dbReference type="SUPFAM" id="SSF81665">
    <property type="entry name" value="Calcium ATPase, transmembrane domain M"/>
    <property type="match status" value="1"/>
</dbReference>
<keyword evidence="13" id="KW-1278">Translocase</keyword>
<evidence type="ECO:0000256" key="6">
    <source>
        <dbReference type="ARBA" id="ARBA00022553"/>
    </source>
</evidence>
<feature type="domain" description="HMA" evidence="23">
    <location>
        <begin position="7"/>
        <end position="73"/>
    </location>
</feature>
<evidence type="ECO:0000256" key="22">
    <source>
        <dbReference type="SAM" id="MobiDB-lite"/>
    </source>
</evidence>
<dbReference type="InterPro" id="IPR059000">
    <property type="entry name" value="ATPase_P-type_domA"/>
</dbReference>
<evidence type="ECO:0000256" key="1">
    <source>
        <dbReference type="ARBA" id="ARBA00004651"/>
    </source>
</evidence>
<dbReference type="InterPro" id="IPR008250">
    <property type="entry name" value="ATPase_P-typ_transduc_dom_A_sf"/>
</dbReference>
<dbReference type="PROSITE" id="PS01047">
    <property type="entry name" value="HMA_1"/>
    <property type="match status" value="1"/>
</dbReference>
<dbReference type="SUPFAM" id="SSF56784">
    <property type="entry name" value="HAD-like"/>
    <property type="match status" value="1"/>
</dbReference>
<dbReference type="GO" id="GO:0005524">
    <property type="term" value="F:ATP binding"/>
    <property type="evidence" value="ECO:0007669"/>
    <property type="project" value="UniProtKB-UniRule"/>
</dbReference>
<dbReference type="NCBIfam" id="TIGR01525">
    <property type="entry name" value="ATPase-IB_hvy"/>
    <property type="match status" value="1"/>
</dbReference>
<comment type="catalytic activity">
    <reaction evidence="18">
        <text>Cu(+)(in) + ATP + H2O = Cu(+)(out) + ADP + phosphate + H(+)</text>
        <dbReference type="Rhea" id="RHEA:25792"/>
        <dbReference type="ChEBI" id="CHEBI:15377"/>
        <dbReference type="ChEBI" id="CHEBI:15378"/>
        <dbReference type="ChEBI" id="CHEBI:30616"/>
        <dbReference type="ChEBI" id="CHEBI:43474"/>
        <dbReference type="ChEBI" id="CHEBI:49552"/>
        <dbReference type="ChEBI" id="CHEBI:456216"/>
        <dbReference type="EC" id="7.2.2.8"/>
    </reaction>
</comment>
<evidence type="ECO:0000256" key="20">
    <source>
        <dbReference type="ARBA" id="ARBA00074171"/>
    </source>
</evidence>